<feature type="transmembrane region" description="Helical" evidence="6">
    <location>
        <begin position="216"/>
        <end position="238"/>
    </location>
</feature>
<sequence>MADSNASGERLQALRERLDEPIEKATELTRKTLAWFPIRVWRHFLQHNGFLLAAGISYQSLFAIFGVIYLSFALAGLWLGGSKESVQALIDLINRYIPQIISENGLVKPEQVEAVAAGSTGLLTVTGIVAGVVVIWTAIGFITYARRAVRDTFGLPFDRRSYVLLKARDFLAAVLFGVALIVGAGLGLVATGAIELLFSLLGWDSQSVWVRVLSRVLAFVVAFWVNTFALAAMFRFLTGASLSWRRIWSGSLLGGGAMVALQIAAGFLFVYSPTNPLLATFAIFIGFLLWFRLNGIVILVAGAWIAVGAEDRGMSLMSEDERAAAEHAALVTAAQVRLRDAEQELGDAPWYAHWWAAREVNRLRDELTDAEASAPPRASSTFLD</sequence>
<dbReference type="Proteomes" id="UP000321034">
    <property type="component" value="Unassembled WGS sequence"/>
</dbReference>
<keyword evidence="4 6" id="KW-1133">Transmembrane helix</keyword>
<evidence type="ECO:0000256" key="3">
    <source>
        <dbReference type="ARBA" id="ARBA00022692"/>
    </source>
</evidence>
<dbReference type="InterPro" id="IPR017039">
    <property type="entry name" value="Virul_fac_BrkB"/>
</dbReference>
<evidence type="ECO:0000256" key="6">
    <source>
        <dbReference type="SAM" id="Phobius"/>
    </source>
</evidence>
<protein>
    <submittedName>
        <fullName evidence="7">YihY/virulence factor BrkB family protein</fullName>
    </submittedName>
</protein>
<evidence type="ECO:0000256" key="5">
    <source>
        <dbReference type="ARBA" id="ARBA00023136"/>
    </source>
</evidence>
<evidence type="ECO:0000313" key="7">
    <source>
        <dbReference type="EMBL" id="TXK13657.1"/>
    </source>
</evidence>
<comment type="caution">
    <text evidence="7">The sequence shown here is derived from an EMBL/GenBank/DDBJ whole genome shotgun (WGS) entry which is preliminary data.</text>
</comment>
<dbReference type="AlphaFoldDB" id="A0A5C8I3P5"/>
<evidence type="ECO:0000313" key="8">
    <source>
        <dbReference type="Proteomes" id="UP000321034"/>
    </source>
</evidence>
<dbReference type="Pfam" id="PF03631">
    <property type="entry name" value="Virul_fac_BrkB"/>
    <property type="match status" value="1"/>
</dbReference>
<comment type="subcellular location">
    <subcellularLocation>
        <location evidence="1">Cell membrane</location>
        <topology evidence="1">Multi-pass membrane protein</topology>
    </subcellularLocation>
</comment>
<accession>A0A5C8I3P5</accession>
<keyword evidence="5 6" id="KW-0472">Membrane</keyword>
<dbReference type="PANTHER" id="PTHR30213">
    <property type="entry name" value="INNER MEMBRANE PROTEIN YHJD"/>
    <property type="match status" value="1"/>
</dbReference>
<dbReference type="PANTHER" id="PTHR30213:SF1">
    <property type="entry name" value="INNER MEMBRANE PROTEIN YHJD"/>
    <property type="match status" value="1"/>
</dbReference>
<keyword evidence="8" id="KW-1185">Reference proteome</keyword>
<reference evidence="7 8" key="1">
    <citation type="submission" date="2019-08" db="EMBL/GenBank/DDBJ databases">
        <authorList>
            <person name="Dong K."/>
        </authorList>
    </citation>
    <scope>NUCLEOTIDE SEQUENCE [LARGE SCALE GENOMIC DNA]</scope>
    <source>
        <strain evidence="7 8">JCM14558</strain>
    </source>
</reference>
<feature type="transmembrane region" description="Helical" evidence="6">
    <location>
        <begin position="49"/>
        <end position="79"/>
    </location>
</feature>
<feature type="transmembrane region" description="Helical" evidence="6">
    <location>
        <begin position="250"/>
        <end position="271"/>
    </location>
</feature>
<organism evidence="7 8">
    <name type="scientific">Microbacterium hatanonis</name>
    <dbReference type="NCBI Taxonomy" id="404366"/>
    <lineage>
        <taxon>Bacteria</taxon>
        <taxon>Bacillati</taxon>
        <taxon>Actinomycetota</taxon>
        <taxon>Actinomycetes</taxon>
        <taxon>Micrococcales</taxon>
        <taxon>Microbacteriaceae</taxon>
        <taxon>Microbacterium</taxon>
    </lineage>
</organism>
<feature type="transmembrane region" description="Helical" evidence="6">
    <location>
        <begin position="170"/>
        <end position="196"/>
    </location>
</feature>
<dbReference type="GO" id="GO:0005886">
    <property type="term" value="C:plasma membrane"/>
    <property type="evidence" value="ECO:0007669"/>
    <property type="project" value="UniProtKB-SubCell"/>
</dbReference>
<dbReference type="RefSeq" id="WP_147894302.1">
    <property type="nucleotide sequence ID" value="NZ_BAAANR010000001.1"/>
</dbReference>
<name>A0A5C8I3P5_9MICO</name>
<dbReference type="EMBL" id="VRSV01000001">
    <property type="protein sequence ID" value="TXK13657.1"/>
    <property type="molecule type" value="Genomic_DNA"/>
</dbReference>
<keyword evidence="2" id="KW-1003">Cell membrane</keyword>
<feature type="transmembrane region" description="Helical" evidence="6">
    <location>
        <begin position="128"/>
        <end position="149"/>
    </location>
</feature>
<evidence type="ECO:0000256" key="1">
    <source>
        <dbReference type="ARBA" id="ARBA00004651"/>
    </source>
</evidence>
<feature type="transmembrane region" description="Helical" evidence="6">
    <location>
        <begin position="277"/>
        <end position="307"/>
    </location>
</feature>
<gene>
    <name evidence="7" type="ORF">FVP77_09870</name>
</gene>
<keyword evidence="3 6" id="KW-0812">Transmembrane</keyword>
<dbReference type="OrthoDB" id="3229302at2"/>
<evidence type="ECO:0000256" key="4">
    <source>
        <dbReference type="ARBA" id="ARBA00022989"/>
    </source>
</evidence>
<proteinExistence type="predicted"/>
<evidence type="ECO:0000256" key="2">
    <source>
        <dbReference type="ARBA" id="ARBA00022475"/>
    </source>
</evidence>